<comment type="subunit">
    <text evidence="15">Homodimer.</text>
</comment>
<keyword evidence="7 15" id="KW-0408">Iron</keyword>
<evidence type="ECO:0000256" key="7">
    <source>
        <dbReference type="ARBA" id="ARBA00023004"/>
    </source>
</evidence>
<dbReference type="Pfam" id="PF24877">
    <property type="entry name" value="ILV_EDD_C"/>
    <property type="match status" value="1"/>
</dbReference>
<comment type="catalytic activity">
    <reaction evidence="15">
        <text>(2R,3R)-2,3-dihydroxy-3-methylpentanoate = (S)-3-methyl-2-oxopentanoate + H2O</text>
        <dbReference type="Rhea" id="RHEA:27694"/>
        <dbReference type="ChEBI" id="CHEBI:15377"/>
        <dbReference type="ChEBI" id="CHEBI:35146"/>
        <dbReference type="ChEBI" id="CHEBI:49258"/>
        <dbReference type="EC" id="4.2.1.9"/>
    </reaction>
</comment>
<feature type="domain" description="Dihydroxy-acid/6-phosphogluconate dehydratase N-terminal" evidence="16">
    <location>
        <begin position="34"/>
        <end position="359"/>
    </location>
</feature>
<keyword evidence="10 15" id="KW-0100">Branched-chain amino acid biosynthesis</keyword>
<protein>
    <recommendedName>
        <fullName evidence="14 15">Dihydroxy-acid dehydratase</fullName>
        <shortName evidence="15">DAD</shortName>
        <ecNumber evidence="14 15">4.2.1.9</ecNumber>
    </recommendedName>
</protein>
<comment type="cofactor">
    <cofactor evidence="15">
        <name>[2Fe-2S] cluster</name>
        <dbReference type="ChEBI" id="CHEBI:190135"/>
    </cofactor>
    <text evidence="15">Binds 1 [2Fe-2S] cluster per subunit. This cluster acts as a Lewis acid cofactor.</text>
</comment>
<dbReference type="InterPro" id="IPR037237">
    <property type="entry name" value="IlvD/EDD_N"/>
</dbReference>
<keyword evidence="6 15" id="KW-0460">Magnesium</keyword>
<dbReference type="PROSITE" id="PS00887">
    <property type="entry name" value="ILVD_EDD_2"/>
    <property type="match status" value="1"/>
</dbReference>
<dbReference type="Pfam" id="PF00920">
    <property type="entry name" value="ILVD_EDD_N"/>
    <property type="match status" value="1"/>
</dbReference>
<dbReference type="PANTHER" id="PTHR43661:SF3">
    <property type="entry name" value="D-XYLONATE DEHYDRATASE YAGF-RELATED"/>
    <property type="match status" value="1"/>
</dbReference>
<reference evidence="18 19" key="1">
    <citation type="submission" date="2019-07" db="EMBL/GenBank/DDBJ databases">
        <title>Genomic Encyclopedia of Type Strains, Phase IV (KMG-IV): sequencing the most valuable type-strain genomes for metagenomic binning, comparative biology and taxonomic classification.</title>
        <authorList>
            <person name="Goeker M."/>
        </authorList>
    </citation>
    <scope>NUCLEOTIDE SEQUENCE [LARGE SCALE GENOMIC DNA]</scope>
    <source>
        <strain evidence="18 19">DSM 44831</strain>
    </source>
</reference>
<dbReference type="InterPro" id="IPR004404">
    <property type="entry name" value="DihydroxyA_deHydtase"/>
</dbReference>
<evidence type="ECO:0000259" key="17">
    <source>
        <dbReference type="Pfam" id="PF24877"/>
    </source>
</evidence>
<evidence type="ECO:0000313" key="19">
    <source>
        <dbReference type="Proteomes" id="UP000798951"/>
    </source>
</evidence>
<dbReference type="HAMAP" id="MF_00012">
    <property type="entry name" value="IlvD"/>
    <property type="match status" value="1"/>
</dbReference>
<evidence type="ECO:0000256" key="6">
    <source>
        <dbReference type="ARBA" id="ARBA00022842"/>
    </source>
</evidence>
<keyword evidence="19" id="KW-1185">Reference proteome</keyword>
<evidence type="ECO:0000256" key="1">
    <source>
        <dbReference type="ARBA" id="ARBA00001946"/>
    </source>
</evidence>
<dbReference type="NCBIfam" id="NF009103">
    <property type="entry name" value="PRK12448.1"/>
    <property type="match status" value="1"/>
</dbReference>
<feature type="binding site" evidence="15">
    <location>
        <position position="81"/>
    </location>
    <ligand>
        <name>Mg(2+)</name>
        <dbReference type="ChEBI" id="CHEBI:18420"/>
    </ligand>
</feature>
<comment type="catalytic activity">
    <reaction evidence="11">
        <text>(2R)-2,3-dihydroxy-3-methylbutanoate = 3-methyl-2-oxobutanoate + H2O</text>
        <dbReference type="Rhea" id="RHEA:24809"/>
        <dbReference type="ChEBI" id="CHEBI:11851"/>
        <dbReference type="ChEBI" id="CHEBI:15377"/>
        <dbReference type="ChEBI" id="CHEBI:49072"/>
        <dbReference type="EC" id="4.2.1.9"/>
    </reaction>
    <physiologicalReaction direction="left-to-right" evidence="11">
        <dbReference type="Rhea" id="RHEA:24810"/>
    </physiologicalReaction>
</comment>
<evidence type="ECO:0000256" key="3">
    <source>
        <dbReference type="ARBA" id="ARBA00022605"/>
    </source>
</evidence>
<comment type="pathway">
    <text evidence="13 15">Amino-acid biosynthesis; L-isoleucine biosynthesis; L-isoleucine from 2-oxobutanoate: step 3/4.</text>
</comment>
<keyword evidence="9 15" id="KW-0456">Lyase</keyword>
<dbReference type="EC" id="4.2.1.9" evidence="14 15"/>
<evidence type="ECO:0000256" key="12">
    <source>
        <dbReference type="ARBA" id="ARBA00029436"/>
    </source>
</evidence>
<keyword evidence="3 15" id="KW-0028">Amino-acid biosynthesis</keyword>
<evidence type="ECO:0000256" key="14">
    <source>
        <dbReference type="ARBA" id="ARBA00029490"/>
    </source>
</evidence>
<gene>
    <name evidence="15" type="primary">ilvD</name>
    <name evidence="18" type="ORF">FNL39_11368</name>
</gene>
<accession>A0ABQ6YFA0</accession>
<dbReference type="InterPro" id="IPR056740">
    <property type="entry name" value="ILV_EDD_C"/>
</dbReference>
<comment type="caution">
    <text evidence="15">Lacks conserved residue(s) required for the propagation of feature annotation.</text>
</comment>
<dbReference type="SUPFAM" id="SSF52016">
    <property type="entry name" value="LeuD/IlvD-like"/>
    <property type="match status" value="1"/>
</dbReference>
<evidence type="ECO:0000256" key="8">
    <source>
        <dbReference type="ARBA" id="ARBA00023014"/>
    </source>
</evidence>
<keyword evidence="5 15" id="KW-0479">Metal-binding</keyword>
<feature type="binding site" description="via carbamate group" evidence="15">
    <location>
        <position position="124"/>
    </location>
    <ligand>
        <name>Mg(2+)</name>
        <dbReference type="ChEBI" id="CHEBI:18420"/>
    </ligand>
</feature>
<name>A0ABQ6YFA0_9NOCA</name>
<evidence type="ECO:0000256" key="2">
    <source>
        <dbReference type="ARBA" id="ARBA00006486"/>
    </source>
</evidence>
<dbReference type="Gene3D" id="3.50.30.80">
    <property type="entry name" value="IlvD/EDD C-terminal domain-like"/>
    <property type="match status" value="1"/>
</dbReference>
<evidence type="ECO:0000256" key="9">
    <source>
        <dbReference type="ARBA" id="ARBA00023239"/>
    </source>
</evidence>
<feature type="binding site" evidence="15">
    <location>
        <position position="493"/>
    </location>
    <ligand>
        <name>Mg(2+)</name>
        <dbReference type="ChEBI" id="CHEBI:18420"/>
    </ligand>
</feature>
<organism evidence="18 19">
    <name type="scientific">Nocardia caishijiensis</name>
    <dbReference type="NCBI Taxonomy" id="184756"/>
    <lineage>
        <taxon>Bacteria</taxon>
        <taxon>Bacillati</taxon>
        <taxon>Actinomycetota</taxon>
        <taxon>Actinomycetes</taxon>
        <taxon>Mycobacteriales</taxon>
        <taxon>Nocardiaceae</taxon>
        <taxon>Nocardia</taxon>
    </lineage>
</organism>
<dbReference type="PANTHER" id="PTHR43661">
    <property type="entry name" value="D-XYLONATE DEHYDRATASE"/>
    <property type="match status" value="1"/>
</dbReference>
<dbReference type="InterPro" id="IPR042096">
    <property type="entry name" value="Dihydro-acid_dehy_C"/>
</dbReference>
<evidence type="ECO:0000256" key="15">
    <source>
        <dbReference type="HAMAP-Rule" id="MF_00012"/>
    </source>
</evidence>
<dbReference type="NCBIfam" id="TIGR00110">
    <property type="entry name" value="ilvD"/>
    <property type="match status" value="1"/>
</dbReference>
<feature type="active site" description="Proton acceptor" evidence="15">
    <location>
        <position position="519"/>
    </location>
</feature>
<feature type="binding site" evidence="15">
    <location>
        <position position="123"/>
    </location>
    <ligand>
        <name>Mg(2+)</name>
        <dbReference type="ChEBI" id="CHEBI:18420"/>
    </ligand>
</feature>
<dbReference type="InterPro" id="IPR020558">
    <property type="entry name" value="DiOHA_6PGluconate_deHydtase_CS"/>
</dbReference>
<comment type="caution">
    <text evidence="18">The sequence shown here is derived from an EMBL/GenBank/DDBJ whole genome shotgun (WGS) entry which is preliminary data.</text>
</comment>
<dbReference type="PROSITE" id="PS00886">
    <property type="entry name" value="ILVD_EDD_1"/>
    <property type="match status" value="1"/>
</dbReference>
<keyword evidence="8 15" id="KW-0411">Iron-sulfur</keyword>
<dbReference type="RefSeq" id="WP_067988025.1">
    <property type="nucleotide sequence ID" value="NZ_VMSD01000013.1"/>
</dbReference>
<proteinExistence type="inferred from homology"/>
<evidence type="ECO:0000259" key="16">
    <source>
        <dbReference type="Pfam" id="PF00920"/>
    </source>
</evidence>
<evidence type="ECO:0000256" key="11">
    <source>
        <dbReference type="ARBA" id="ARBA00029304"/>
    </source>
</evidence>
<comment type="pathway">
    <text evidence="12 15">Amino-acid biosynthesis; L-valine biosynthesis; L-valine from pyruvate: step 3/4.</text>
</comment>
<dbReference type="Proteomes" id="UP000798951">
    <property type="component" value="Unassembled WGS sequence"/>
</dbReference>
<feature type="domain" description="Dihydroxy-acid/6-phosphogluconate dehydratase C-terminal" evidence="17">
    <location>
        <begin position="410"/>
        <end position="608"/>
    </location>
</feature>
<dbReference type="InterPro" id="IPR000581">
    <property type="entry name" value="ILV_EDD_N"/>
</dbReference>
<keyword evidence="4 15" id="KW-0001">2Fe-2S</keyword>
<evidence type="ECO:0000313" key="18">
    <source>
        <dbReference type="EMBL" id="KAF0836660.1"/>
    </source>
</evidence>
<evidence type="ECO:0000256" key="4">
    <source>
        <dbReference type="ARBA" id="ARBA00022714"/>
    </source>
</evidence>
<dbReference type="EMBL" id="VMSD01000013">
    <property type="protein sequence ID" value="KAF0836660.1"/>
    <property type="molecule type" value="Genomic_DNA"/>
</dbReference>
<comment type="cofactor">
    <cofactor evidence="1 15">
        <name>Mg(2+)</name>
        <dbReference type="ChEBI" id="CHEBI:18420"/>
    </cofactor>
</comment>
<comment type="function">
    <text evidence="15">Functions in the biosynthesis of branched-chain amino acids. Catalyzes the dehydration of (2R,3R)-2,3-dihydroxy-3-methylpentanoate (2,3-dihydroxy-3-methylvalerate) into 2-oxo-3-methylpentanoate (2-oxo-3-methylvalerate) and of (2R)-2,3-dihydroxy-3-methylbutanoate (2,3-dihydroxyisovalerate) into 2-oxo-3-methylbutanoate (2-oxoisovalerate), the penultimate precursor to L-isoleucine and L-valine, respectively.</text>
</comment>
<evidence type="ECO:0000256" key="13">
    <source>
        <dbReference type="ARBA" id="ARBA00029437"/>
    </source>
</evidence>
<dbReference type="SUPFAM" id="SSF143975">
    <property type="entry name" value="IlvD/EDD N-terminal domain-like"/>
    <property type="match status" value="1"/>
</dbReference>
<comment type="similarity">
    <text evidence="2 15">Belongs to the IlvD/Edd family.</text>
</comment>
<sequence>MPPLRSRTTTIGRSAAGARSLWRATGMTDSDFGKPIIAIANSYTQFVPGHVHLKNMGDIVAEAVRAAGGVPREFHTIAVDDGIAMGHGGMLYSLPSREIIADSVEYMANAHTADALVCISNCDKITPGMLNAAMRLNIPAVFVSGGPMEAGKAVVVDGVAHAPLDLVSAISASASQAVSDEGLDEVERSACPTCGSCSGMFTANSMNCLTEALGLALPGNGSTLATHAARRALFERAGTVIVDIAKRWYQDEDASVLPRNVANAKAFRNAMALDVAMGGSTNTVLHTLAAAQEGEIDFDLQTIDEISRRVPCLSKVSPNSDYHMEDVHRAGGIPAILGELRRGGLLEMDVTTVHTASYEEFLDTWDIRSGKASEEAVELFHAAPGGVRTVEPFSTSNRWSSLDTDAAGGCIRDIEHAYTVEGGLCVLRGNIAPDGAILKTAGIDEELFTFEGPAVVVESQEEAVSMILGKKIQPGDVVVVRYEGPAGGPGMQEMLHPTSFLKGLGLGKVCALITDGRFSGGTSGLSIGHVSPEAASGGVIGLIENGDRIRIDVHTRALEVLVSDEVLAERRAKMEASERPWQPVNRDRPVTTALRAYAALATSADKGAVRQLP</sequence>
<evidence type="ECO:0000256" key="5">
    <source>
        <dbReference type="ARBA" id="ARBA00022723"/>
    </source>
</evidence>
<feature type="modified residue" description="N6-carboxylysine" evidence="15">
    <location>
        <position position="124"/>
    </location>
</feature>
<evidence type="ECO:0000256" key="10">
    <source>
        <dbReference type="ARBA" id="ARBA00023304"/>
    </source>
</evidence>